<keyword evidence="1" id="KW-1133">Transmembrane helix</keyword>
<organism evidence="2 3">
    <name type="scientific">Mortierella isabellina</name>
    <name type="common">Filamentous fungus</name>
    <name type="synonym">Umbelopsis isabellina</name>
    <dbReference type="NCBI Taxonomy" id="91625"/>
    <lineage>
        <taxon>Eukaryota</taxon>
        <taxon>Fungi</taxon>
        <taxon>Fungi incertae sedis</taxon>
        <taxon>Mucoromycota</taxon>
        <taxon>Mucoromycotina</taxon>
        <taxon>Umbelopsidomycetes</taxon>
        <taxon>Umbelopsidales</taxon>
        <taxon>Umbelopsidaceae</taxon>
        <taxon>Umbelopsis</taxon>
    </lineage>
</organism>
<dbReference type="OrthoDB" id="2364397at2759"/>
<evidence type="ECO:0000256" key="1">
    <source>
        <dbReference type="SAM" id="Phobius"/>
    </source>
</evidence>
<evidence type="ECO:0000313" key="3">
    <source>
        <dbReference type="Proteomes" id="UP000654370"/>
    </source>
</evidence>
<dbReference type="AlphaFoldDB" id="A0A8H7Q064"/>
<keyword evidence="1" id="KW-0472">Membrane</keyword>
<keyword evidence="1" id="KW-0812">Transmembrane</keyword>
<evidence type="ECO:0000313" key="2">
    <source>
        <dbReference type="EMBL" id="KAG2183527.1"/>
    </source>
</evidence>
<proteinExistence type="predicted"/>
<feature type="transmembrane region" description="Helical" evidence="1">
    <location>
        <begin position="72"/>
        <end position="93"/>
    </location>
</feature>
<name>A0A8H7Q064_MORIS</name>
<gene>
    <name evidence="2" type="ORF">INT43_006533</name>
</gene>
<dbReference type="Proteomes" id="UP000654370">
    <property type="component" value="Unassembled WGS sequence"/>
</dbReference>
<dbReference type="EMBL" id="JAEPQZ010000003">
    <property type="protein sequence ID" value="KAG2183527.1"/>
    <property type="molecule type" value="Genomic_DNA"/>
</dbReference>
<feature type="transmembrane region" description="Helical" evidence="1">
    <location>
        <begin position="100"/>
        <end position="120"/>
    </location>
</feature>
<reference evidence="2" key="1">
    <citation type="submission" date="2020-12" db="EMBL/GenBank/DDBJ databases">
        <title>Metabolic potential, ecology and presence of endohyphal bacteria is reflected in genomic diversity of Mucoromycotina.</title>
        <authorList>
            <person name="Muszewska A."/>
            <person name="Okrasinska A."/>
            <person name="Steczkiewicz K."/>
            <person name="Drgas O."/>
            <person name="Orlowska M."/>
            <person name="Perlinska-Lenart U."/>
            <person name="Aleksandrzak-Piekarczyk T."/>
            <person name="Szatraj K."/>
            <person name="Zielenkiewicz U."/>
            <person name="Pilsyk S."/>
            <person name="Malc E."/>
            <person name="Mieczkowski P."/>
            <person name="Kruszewska J.S."/>
            <person name="Biernat P."/>
            <person name="Pawlowska J."/>
        </authorList>
    </citation>
    <scope>NUCLEOTIDE SEQUENCE</scope>
    <source>
        <strain evidence="2">WA0000067209</strain>
    </source>
</reference>
<comment type="caution">
    <text evidence="2">The sequence shown here is derived from an EMBL/GenBank/DDBJ whole genome shotgun (WGS) entry which is preliminary data.</text>
</comment>
<accession>A0A8H7Q064</accession>
<keyword evidence="3" id="KW-1185">Reference proteome</keyword>
<protein>
    <submittedName>
        <fullName evidence="2">Uncharacterized protein</fullName>
    </submittedName>
</protein>
<sequence>MDAALNITMTSLHYAAQAYDMTSKALASHNITLPSLQTIVYSVHSAAGQLANAAASAGLPPQLSNILVNYNILPVFLALVWLYSIFCLFTMTLRWMYRVVFGFVRFSLIVTVIAFVVYHVQMYLNKDSEFVDSTPLHGNTRANYLRQQGVAP</sequence>